<keyword evidence="11" id="KW-1185">Reference proteome</keyword>
<feature type="transmembrane region" description="Helical" evidence="9">
    <location>
        <begin position="125"/>
        <end position="147"/>
    </location>
</feature>
<keyword evidence="5 9" id="KW-0812">Transmembrane</keyword>
<reference evidence="11" key="1">
    <citation type="journal article" date="2019" name="Int. J. Syst. Evol. Microbiol.">
        <title>The Global Catalogue of Microorganisms (GCM) 10K type strain sequencing project: providing services to taxonomists for standard genome sequencing and annotation.</title>
        <authorList>
            <consortium name="The Broad Institute Genomics Platform"/>
            <consortium name="The Broad Institute Genome Sequencing Center for Infectious Disease"/>
            <person name="Wu L."/>
            <person name="Ma J."/>
        </authorList>
    </citation>
    <scope>NUCLEOTIDE SEQUENCE [LARGE SCALE GENOMIC DNA]</scope>
    <source>
        <strain evidence="11">CGMCC 4.6946</strain>
    </source>
</reference>
<name>A0ABV9TDH3_9MICC</name>
<evidence type="ECO:0000256" key="5">
    <source>
        <dbReference type="ARBA" id="ARBA00022692"/>
    </source>
</evidence>
<feature type="transmembrane region" description="Helical" evidence="9">
    <location>
        <begin position="209"/>
        <end position="230"/>
    </location>
</feature>
<dbReference type="Proteomes" id="UP001595797">
    <property type="component" value="Unassembled WGS sequence"/>
</dbReference>
<dbReference type="Gene3D" id="1.20.1530.20">
    <property type="match status" value="1"/>
</dbReference>
<evidence type="ECO:0000256" key="3">
    <source>
        <dbReference type="ARBA" id="ARBA00022448"/>
    </source>
</evidence>
<evidence type="ECO:0000313" key="10">
    <source>
        <dbReference type="EMBL" id="MFC4902015.1"/>
    </source>
</evidence>
<feature type="transmembrane region" description="Helical" evidence="9">
    <location>
        <begin position="309"/>
        <end position="328"/>
    </location>
</feature>
<feature type="transmembrane region" description="Helical" evidence="9">
    <location>
        <begin position="242"/>
        <end position="265"/>
    </location>
</feature>
<feature type="transmembrane region" description="Helical" evidence="9">
    <location>
        <begin position="184"/>
        <end position="203"/>
    </location>
</feature>
<evidence type="ECO:0000256" key="9">
    <source>
        <dbReference type="SAM" id="Phobius"/>
    </source>
</evidence>
<keyword evidence="6 9" id="KW-1133">Transmembrane helix</keyword>
<feature type="region of interest" description="Disordered" evidence="8">
    <location>
        <begin position="152"/>
        <end position="176"/>
    </location>
</feature>
<protein>
    <submittedName>
        <fullName evidence="10">AEC family transporter</fullName>
    </submittedName>
</protein>
<feature type="transmembrane region" description="Helical" evidence="9">
    <location>
        <begin position="6"/>
        <end position="27"/>
    </location>
</feature>
<dbReference type="InterPro" id="IPR004776">
    <property type="entry name" value="Mem_transp_PIN-like"/>
</dbReference>
<evidence type="ECO:0000256" key="7">
    <source>
        <dbReference type="ARBA" id="ARBA00023136"/>
    </source>
</evidence>
<dbReference type="Pfam" id="PF03547">
    <property type="entry name" value="Mem_trans"/>
    <property type="match status" value="1"/>
</dbReference>
<evidence type="ECO:0000256" key="1">
    <source>
        <dbReference type="ARBA" id="ARBA00004651"/>
    </source>
</evidence>
<proteinExistence type="inferred from homology"/>
<comment type="similarity">
    <text evidence="2">Belongs to the auxin efflux carrier (TC 2.A.69) family.</text>
</comment>
<evidence type="ECO:0000256" key="4">
    <source>
        <dbReference type="ARBA" id="ARBA00022475"/>
    </source>
</evidence>
<sequence length="329" mass="33564">MTGVLLGFGVVAVIALLGFATSALLHGEARTMRAGLTPVVYYLTNPALMLVLVAGTDLGAVLGVYTPIALVTAAVAGAVFALYSGALLRRGAARTAVGAMASSYVNAGNIGLPIALYAVGSAAPVVSVLLAQLLVVAPAYLLVFSWVTRPSRRAGPGAATAARTPARTGAPTGTSTGRTILRSVANPVTIGTALGVLLSATGLTVPEVLWVPLEMLGQASVPLLLLLFGMSLHGQRPFRTRALVPDVIGGTLVKVALMPVVAWGIARFGFGLGGTELLGVVVMAALPTAQNVFLFSSQFRMPADAGRDIILLSSFLSFPAVLLAGLLLR</sequence>
<dbReference type="PANTHER" id="PTHR36838">
    <property type="entry name" value="AUXIN EFFLUX CARRIER FAMILY PROTEIN"/>
    <property type="match status" value="1"/>
</dbReference>
<evidence type="ECO:0000256" key="6">
    <source>
        <dbReference type="ARBA" id="ARBA00022989"/>
    </source>
</evidence>
<comment type="subcellular location">
    <subcellularLocation>
        <location evidence="1">Cell membrane</location>
        <topology evidence="1">Multi-pass membrane protein</topology>
    </subcellularLocation>
</comment>
<keyword evidence="3" id="KW-0813">Transport</keyword>
<keyword evidence="4" id="KW-1003">Cell membrane</keyword>
<feature type="transmembrane region" description="Helical" evidence="9">
    <location>
        <begin position="277"/>
        <end position="297"/>
    </location>
</feature>
<gene>
    <name evidence="10" type="ORF">ACFPCS_00350</name>
</gene>
<feature type="transmembrane region" description="Helical" evidence="9">
    <location>
        <begin position="62"/>
        <end position="83"/>
    </location>
</feature>
<dbReference type="InterPro" id="IPR038770">
    <property type="entry name" value="Na+/solute_symporter_sf"/>
</dbReference>
<evidence type="ECO:0000256" key="2">
    <source>
        <dbReference type="ARBA" id="ARBA00010145"/>
    </source>
</evidence>
<organism evidence="10 11">
    <name type="scientific">Kocuria oceani</name>
    <dbReference type="NCBI Taxonomy" id="988827"/>
    <lineage>
        <taxon>Bacteria</taxon>
        <taxon>Bacillati</taxon>
        <taxon>Actinomycetota</taxon>
        <taxon>Actinomycetes</taxon>
        <taxon>Micrococcales</taxon>
        <taxon>Micrococcaceae</taxon>
        <taxon>Kocuria</taxon>
    </lineage>
</organism>
<dbReference type="RefSeq" id="WP_277552010.1">
    <property type="nucleotide sequence ID" value="NZ_JARAMH010000017.1"/>
</dbReference>
<feature type="transmembrane region" description="Helical" evidence="9">
    <location>
        <begin position="95"/>
        <end position="119"/>
    </location>
</feature>
<evidence type="ECO:0000313" key="11">
    <source>
        <dbReference type="Proteomes" id="UP001595797"/>
    </source>
</evidence>
<evidence type="ECO:0000256" key="8">
    <source>
        <dbReference type="SAM" id="MobiDB-lite"/>
    </source>
</evidence>
<comment type="caution">
    <text evidence="10">The sequence shown here is derived from an EMBL/GenBank/DDBJ whole genome shotgun (WGS) entry which is preliminary data.</text>
</comment>
<dbReference type="PANTHER" id="PTHR36838:SF1">
    <property type="entry name" value="SLR1864 PROTEIN"/>
    <property type="match status" value="1"/>
</dbReference>
<feature type="compositionally biased region" description="Low complexity" evidence="8">
    <location>
        <begin position="153"/>
        <end position="176"/>
    </location>
</feature>
<dbReference type="EMBL" id="JBHSIW010000002">
    <property type="protein sequence ID" value="MFC4902015.1"/>
    <property type="molecule type" value="Genomic_DNA"/>
</dbReference>
<keyword evidence="7 9" id="KW-0472">Membrane</keyword>
<accession>A0ABV9TDH3</accession>
<feature type="transmembrane region" description="Helical" evidence="9">
    <location>
        <begin position="39"/>
        <end position="56"/>
    </location>
</feature>